<name>A0A1Q8CM93_9PSEU</name>
<dbReference type="STRING" id="1912961.BU204_21315"/>
<gene>
    <name evidence="1" type="ORF">BU204_21315</name>
</gene>
<protein>
    <submittedName>
        <fullName evidence="1">Uncharacterized protein</fullName>
    </submittedName>
</protein>
<dbReference type="OrthoDB" id="5504890at2"/>
<dbReference type="EMBL" id="MSIE01000040">
    <property type="protein sequence ID" value="OLF15472.1"/>
    <property type="molecule type" value="Genomic_DNA"/>
</dbReference>
<sequence length="161" mass="17982">MNTFLDIYLNDQLALGVAWRELAKRSAGNNRGSELGATLDGVATAIAEDVDTFRDIMERLRVRPSPVKSGLAWTAERLGRFKLNGRLRSYSPLSRFEELEFLTMGIDGKKQLWTTLRDLAGLAERLPDTDFDALVRRAEEQRALLEPFRVRAGTEALTGAG</sequence>
<evidence type="ECO:0000313" key="1">
    <source>
        <dbReference type="EMBL" id="OLF15472.1"/>
    </source>
</evidence>
<evidence type="ECO:0000313" key="2">
    <source>
        <dbReference type="Proteomes" id="UP000185596"/>
    </source>
</evidence>
<comment type="caution">
    <text evidence="1">The sequence shown here is derived from an EMBL/GenBank/DDBJ whole genome shotgun (WGS) entry which is preliminary data.</text>
</comment>
<dbReference type="Proteomes" id="UP000185596">
    <property type="component" value="Unassembled WGS sequence"/>
</dbReference>
<dbReference type="RefSeq" id="WP_075127485.1">
    <property type="nucleotide sequence ID" value="NZ_MSIE01000040.1"/>
</dbReference>
<proteinExistence type="predicted"/>
<accession>A0A1Q8CM93</accession>
<keyword evidence="2" id="KW-1185">Reference proteome</keyword>
<dbReference type="AlphaFoldDB" id="A0A1Q8CM93"/>
<organism evidence="1 2">
    <name type="scientific">Actinophytocola xanthii</name>
    <dbReference type="NCBI Taxonomy" id="1912961"/>
    <lineage>
        <taxon>Bacteria</taxon>
        <taxon>Bacillati</taxon>
        <taxon>Actinomycetota</taxon>
        <taxon>Actinomycetes</taxon>
        <taxon>Pseudonocardiales</taxon>
        <taxon>Pseudonocardiaceae</taxon>
    </lineage>
</organism>
<reference evidence="1 2" key="1">
    <citation type="submission" date="2016-12" db="EMBL/GenBank/DDBJ databases">
        <title>The draft genome sequence of Actinophytocola sp. 11-183.</title>
        <authorList>
            <person name="Wang W."/>
            <person name="Yuan L."/>
        </authorList>
    </citation>
    <scope>NUCLEOTIDE SEQUENCE [LARGE SCALE GENOMIC DNA]</scope>
    <source>
        <strain evidence="1 2">11-183</strain>
    </source>
</reference>